<dbReference type="Pfam" id="PF23622">
    <property type="entry name" value="LRR_At1g61320_AtMIF1"/>
    <property type="match status" value="1"/>
</dbReference>
<organism evidence="2 3">
    <name type="scientific">Oldenlandia corymbosa var. corymbosa</name>
    <dbReference type="NCBI Taxonomy" id="529605"/>
    <lineage>
        <taxon>Eukaryota</taxon>
        <taxon>Viridiplantae</taxon>
        <taxon>Streptophyta</taxon>
        <taxon>Embryophyta</taxon>
        <taxon>Tracheophyta</taxon>
        <taxon>Spermatophyta</taxon>
        <taxon>Magnoliopsida</taxon>
        <taxon>eudicotyledons</taxon>
        <taxon>Gunneridae</taxon>
        <taxon>Pentapetalae</taxon>
        <taxon>asterids</taxon>
        <taxon>lamiids</taxon>
        <taxon>Gentianales</taxon>
        <taxon>Rubiaceae</taxon>
        <taxon>Rubioideae</taxon>
        <taxon>Spermacoceae</taxon>
        <taxon>Hedyotis-Oldenlandia complex</taxon>
        <taxon>Oldenlandia</taxon>
    </lineage>
</organism>
<evidence type="ECO:0000259" key="1">
    <source>
        <dbReference type="PROSITE" id="PS50181"/>
    </source>
</evidence>
<proteinExistence type="predicted"/>
<dbReference type="Proteomes" id="UP001161247">
    <property type="component" value="Chromosome 6"/>
</dbReference>
<name>A0AAV1DUJ5_OLDCO</name>
<sequence>MADFQLRKCAKSEQTHEEDRISLLPTEILLYILSFLKLKEAARASLVSKRWLGFWMFAVQLDFDASKVLKELSALDDNNVLREKRRWYVEWVNKVLQSHKAMVIDEFRICFELDKSSQDDIDKWLRYAFSRRVQTLELNFLMHGEPAFSIFKPYLFPSCRIHDQSCEKSSAESPSADLDNGICTLPLTDFKSLKSLTLAGVDITEKTLKFLINNFHCLERLTVSGSHSRDLTSVAVCRSSLKYLELTCCHCLKSIIVRDTCLASLKISWECDLVLENVPMLVNVSVSGWMIRQVIPQLSSLLSRLEVLTLGLFNLYNKEERGFHEVPQLTGLKQLILTVGAYKDDSLIRITSSFVQASPNLEKFVLELHWHGVRRTERKIEKVSSPPLQRLKVVEILGYFGRKADDELVMYFLENGTALERIILDPRSPEIMYRKRIKKPKAEKMARIHAGALFKELMIPSFVELVIL</sequence>
<dbReference type="InterPro" id="IPR032675">
    <property type="entry name" value="LRR_dom_sf"/>
</dbReference>
<accession>A0AAV1DUJ5</accession>
<dbReference type="InterPro" id="IPR001810">
    <property type="entry name" value="F-box_dom"/>
</dbReference>
<protein>
    <submittedName>
        <fullName evidence="2">OLC1v1011811C1</fullName>
    </submittedName>
</protein>
<reference evidence="2" key="1">
    <citation type="submission" date="2023-03" db="EMBL/GenBank/DDBJ databases">
        <authorList>
            <person name="Julca I."/>
        </authorList>
    </citation>
    <scope>NUCLEOTIDE SEQUENCE</scope>
</reference>
<dbReference type="SMART" id="SM00256">
    <property type="entry name" value="FBOX"/>
    <property type="match status" value="1"/>
</dbReference>
<dbReference type="InterPro" id="IPR055357">
    <property type="entry name" value="LRR_At1g61320_AtMIF1"/>
</dbReference>
<dbReference type="PANTHER" id="PTHR34145:SF68">
    <property type="entry name" value="FBD DOMAIN-CONTAINING PROTEIN"/>
    <property type="match status" value="1"/>
</dbReference>
<dbReference type="Pfam" id="PF12937">
    <property type="entry name" value="F-box-like"/>
    <property type="match status" value="1"/>
</dbReference>
<keyword evidence="3" id="KW-1185">Reference proteome</keyword>
<evidence type="ECO:0000313" key="2">
    <source>
        <dbReference type="EMBL" id="CAI9111560.1"/>
    </source>
</evidence>
<dbReference type="SUPFAM" id="SSF52047">
    <property type="entry name" value="RNI-like"/>
    <property type="match status" value="1"/>
</dbReference>
<dbReference type="InterPro" id="IPR036047">
    <property type="entry name" value="F-box-like_dom_sf"/>
</dbReference>
<dbReference type="InterPro" id="IPR053772">
    <property type="entry name" value="At1g61320/At1g61330-like"/>
</dbReference>
<dbReference type="Gene3D" id="1.20.1280.50">
    <property type="match status" value="1"/>
</dbReference>
<dbReference type="PANTHER" id="PTHR34145">
    <property type="entry name" value="OS02G0105600 PROTEIN"/>
    <property type="match status" value="1"/>
</dbReference>
<gene>
    <name evidence="2" type="ORF">OLC1_LOCUS18929</name>
</gene>
<dbReference type="AlphaFoldDB" id="A0AAV1DUJ5"/>
<evidence type="ECO:0000313" key="3">
    <source>
        <dbReference type="Proteomes" id="UP001161247"/>
    </source>
</evidence>
<feature type="domain" description="F-box" evidence="1">
    <location>
        <begin position="18"/>
        <end position="51"/>
    </location>
</feature>
<dbReference type="EMBL" id="OX459123">
    <property type="protein sequence ID" value="CAI9111560.1"/>
    <property type="molecule type" value="Genomic_DNA"/>
</dbReference>
<dbReference type="Gene3D" id="3.80.10.10">
    <property type="entry name" value="Ribonuclease Inhibitor"/>
    <property type="match status" value="1"/>
</dbReference>
<dbReference type="PROSITE" id="PS50181">
    <property type="entry name" value="FBOX"/>
    <property type="match status" value="1"/>
</dbReference>
<dbReference type="SUPFAM" id="SSF81383">
    <property type="entry name" value="F-box domain"/>
    <property type="match status" value="1"/>
</dbReference>